<gene>
    <name evidence="2" type="ORF">NE695_08400</name>
</gene>
<feature type="region of interest" description="Disordered" evidence="1">
    <location>
        <begin position="80"/>
        <end position="104"/>
    </location>
</feature>
<dbReference type="Proteomes" id="UP001524473">
    <property type="component" value="Unassembled WGS sequence"/>
</dbReference>
<keyword evidence="3" id="KW-1185">Reference proteome</keyword>
<accession>A0ABT1RZ28</accession>
<evidence type="ECO:0000313" key="2">
    <source>
        <dbReference type="EMBL" id="MCQ4839935.1"/>
    </source>
</evidence>
<dbReference type="EMBL" id="JANFZH010000016">
    <property type="protein sequence ID" value="MCQ4839935.1"/>
    <property type="molecule type" value="Genomic_DNA"/>
</dbReference>
<sequence length="104" mass="11072">MNQKNNGRIGNLPANINIMNPVPNKDAKNITKLVRKNGKISGYELSDGTVLSKREGVALAKQGGIRGVAIASRNGSEYLRSLPDGNESNNLGDLPSAPADDIRM</sequence>
<evidence type="ECO:0000313" key="3">
    <source>
        <dbReference type="Proteomes" id="UP001524473"/>
    </source>
</evidence>
<protein>
    <submittedName>
        <fullName evidence="2">DUF3892 domain-containing protein</fullName>
    </submittedName>
</protein>
<dbReference type="Pfam" id="PF13031">
    <property type="entry name" value="DUF3892"/>
    <property type="match status" value="1"/>
</dbReference>
<feature type="region of interest" description="Disordered" evidence="1">
    <location>
        <begin position="1"/>
        <end position="23"/>
    </location>
</feature>
<dbReference type="RefSeq" id="WP_066866761.1">
    <property type="nucleotide sequence ID" value="NZ_CABKVV010000014.1"/>
</dbReference>
<reference evidence="2 3" key="1">
    <citation type="submission" date="2022-06" db="EMBL/GenBank/DDBJ databases">
        <title>Isolation of gut microbiota from human fecal samples.</title>
        <authorList>
            <person name="Pamer E.G."/>
            <person name="Barat B."/>
            <person name="Waligurski E."/>
            <person name="Medina S."/>
            <person name="Paddock L."/>
            <person name="Mostad J."/>
        </authorList>
    </citation>
    <scope>NUCLEOTIDE SEQUENCE [LARGE SCALE GENOMIC DNA]</scope>
    <source>
        <strain evidence="2 3">DFI.9.73</strain>
    </source>
</reference>
<dbReference type="GeneID" id="90533557"/>
<organism evidence="2 3">
    <name type="scientific">Neglectibacter timonensis</name>
    <dbReference type="NCBI Taxonomy" id="1776382"/>
    <lineage>
        <taxon>Bacteria</taxon>
        <taxon>Bacillati</taxon>
        <taxon>Bacillota</taxon>
        <taxon>Clostridia</taxon>
        <taxon>Eubacteriales</taxon>
        <taxon>Oscillospiraceae</taxon>
        <taxon>Neglectibacter</taxon>
    </lineage>
</organism>
<name>A0ABT1RZ28_9FIRM</name>
<comment type="caution">
    <text evidence="2">The sequence shown here is derived from an EMBL/GenBank/DDBJ whole genome shotgun (WGS) entry which is preliminary data.</text>
</comment>
<proteinExistence type="predicted"/>
<dbReference type="InterPro" id="IPR024997">
    <property type="entry name" value="DUF3892"/>
</dbReference>
<evidence type="ECO:0000256" key="1">
    <source>
        <dbReference type="SAM" id="MobiDB-lite"/>
    </source>
</evidence>